<dbReference type="EMBL" id="MLYV02001046">
    <property type="protein sequence ID" value="PSR73947.1"/>
    <property type="molecule type" value="Genomic_DNA"/>
</dbReference>
<proteinExistence type="predicted"/>
<feature type="non-terminal residue" evidence="1">
    <location>
        <position position="155"/>
    </location>
</feature>
<evidence type="ECO:0000313" key="1">
    <source>
        <dbReference type="EMBL" id="PSR73947.1"/>
    </source>
</evidence>
<name>A0A2R6NNG5_9APHY</name>
<keyword evidence="2" id="KW-1185">Reference proteome</keyword>
<dbReference type="AlphaFoldDB" id="A0A2R6NNG5"/>
<evidence type="ECO:0000313" key="2">
    <source>
        <dbReference type="Proteomes" id="UP000186601"/>
    </source>
</evidence>
<protein>
    <submittedName>
        <fullName evidence="1">Uncharacterized protein</fullName>
    </submittedName>
</protein>
<dbReference type="Proteomes" id="UP000186601">
    <property type="component" value="Unassembled WGS sequence"/>
</dbReference>
<reference evidence="1 2" key="1">
    <citation type="submission" date="2018-02" db="EMBL/GenBank/DDBJ databases">
        <title>Genome sequence of the basidiomycete white-rot fungus Phlebia centrifuga.</title>
        <authorList>
            <person name="Granchi Z."/>
            <person name="Peng M."/>
            <person name="de Vries R.P."/>
            <person name="Hilden K."/>
            <person name="Makela M.R."/>
            <person name="Grigoriev I."/>
            <person name="Riley R."/>
        </authorList>
    </citation>
    <scope>NUCLEOTIDE SEQUENCE [LARGE SCALE GENOMIC DNA]</scope>
    <source>
        <strain evidence="1 2">FBCC195</strain>
    </source>
</reference>
<comment type="caution">
    <text evidence="1">The sequence shown here is derived from an EMBL/GenBank/DDBJ whole genome shotgun (WGS) entry which is preliminary data.</text>
</comment>
<organism evidence="1 2">
    <name type="scientific">Hermanssonia centrifuga</name>
    <dbReference type="NCBI Taxonomy" id="98765"/>
    <lineage>
        <taxon>Eukaryota</taxon>
        <taxon>Fungi</taxon>
        <taxon>Dikarya</taxon>
        <taxon>Basidiomycota</taxon>
        <taxon>Agaricomycotina</taxon>
        <taxon>Agaricomycetes</taxon>
        <taxon>Polyporales</taxon>
        <taxon>Meruliaceae</taxon>
        <taxon>Hermanssonia</taxon>
    </lineage>
</organism>
<accession>A0A2R6NNG5</accession>
<sequence length="155" mass="16982">MVLVLNQLPSLASLELVNVNAVGETHPLCLELVVSQHLDDLCIIVLDELSPKSFLRILSLFSSVDALSLIGADMEGILMDDNMAGWPLPQYALKRLEILDDSPLSELFSTMMLSPSLLQSVESLKMEGLGWANVDAFEHLIAQVGSSLLYFEPPD</sequence>
<gene>
    <name evidence="1" type="ORF">PHLCEN_2v10239</name>
</gene>